<comment type="caution">
    <text evidence="2">The sequence shown here is derived from an EMBL/GenBank/DDBJ whole genome shotgun (WGS) entry which is preliminary data.</text>
</comment>
<feature type="region of interest" description="Disordered" evidence="1">
    <location>
        <begin position="1"/>
        <end position="42"/>
    </location>
</feature>
<dbReference type="AlphaFoldDB" id="A0A8J4PRW1"/>
<evidence type="ECO:0000313" key="3">
    <source>
        <dbReference type="Proteomes" id="UP000695562"/>
    </source>
</evidence>
<evidence type="ECO:0000313" key="2">
    <source>
        <dbReference type="EMBL" id="KAF2072006.1"/>
    </source>
</evidence>
<gene>
    <name evidence="2" type="ORF">CYY_006669</name>
</gene>
<name>A0A8J4PRW1_9MYCE</name>
<keyword evidence="3" id="KW-1185">Reference proteome</keyword>
<reference evidence="2" key="1">
    <citation type="submission" date="2020-01" db="EMBL/GenBank/DDBJ databases">
        <title>Development of genomics and gene disruption for Polysphondylium violaceum indicates a role for the polyketide synthase stlB in stalk morphogenesis.</title>
        <authorList>
            <person name="Narita B."/>
            <person name="Kawabe Y."/>
            <person name="Kin K."/>
            <person name="Saito T."/>
            <person name="Gibbs R."/>
            <person name="Kuspa A."/>
            <person name="Muzny D."/>
            <person name="Queller D."/>
            <person name="Richards S."/>
            <person name="Strassman J."/>
            <person name="Sucgang R."/>
            <person name="Worley K."/>
            <person name="Schaap P."/>
        </authorList>
    </citation>
    <scope>NUCLEOTIDE SEQUENCE</scope>
    <source>
        <strain evidence="2">QSvi11</strain>
    </source>
</reference>
<organism evidence="2 3">
    <name type="scientific">Polysphondylium violaceum</name>
    <dbReference type="NCBI Taxonomy" id="133409"/>
    <lineage>
        <taxon>Eukaryota</taxon>
        <taxon>Amoebozoa</taxon>
        <taxon>Evosea</taxon>
        <taxon>Eumycetozoa</taxon>
        <taxon>Dictyostelia</taxon>
        <taxon>Dictyosteliales</taxon>
        <taxon>Dictyosteliaceae</taxon>
        <taxon>Polysphondylium</taxon>
    </lineage>
</organism>
<accession>A0A8J4PRW1</accession>
<proteinExistence type="predicted"/>
<sequence length="67" mass="7578">MIIDAISKLGNPRGSFSESIQSNSHVSNGSGSLETDGSNESTKKYWWKSRYRSRGGKSWSWYDYGPR</sequence>
<feature type="compositionally biased region" description="Polar residues" evidence="1">
    <location>
        <begin position="14"/>
        <end position="40"/>
    </location>
</feature>
<protein>
    <submittedName>
        <fullName evidence="2">Uncharacterized protein</fullName>
    </submittedName>
</protein>
<evidence type="ECO:0000256" key="1">
    <source>
        <dbReference type="SAM" id="MobiDB-lite"/>
    </source>
</evidence>
<dbReference type="EMBL" id="AJWJ01000318">
    <property type="protein sequence ID" value="KAF2072006.1"/>
    <property type="molecule type" value="Genomic_DNA"/>
</dbReference>
<dbReference type="Proteomes" id="UP000695562">
    <property type="component" value="Unassembled WGS sequence"/>
</dbReference>